<feature type="transmembrane region" description="Helical" evidence="1">
    <location>
        <begin position="29"/>
        <end position="49"/>
    </location>
</feature>
<dbReference type="EMBL" id="RBWS01000025">
    <property type="protein sequence ID" value="RKO68905.1"/>
    <property type="molecule type" value="Genomic_DNA"/>
</dbReference>
<accession>A0A420VRJ0</accession>
<reference evidence="2 3" key="1">
    <citation type="submission" date="2018-10" db="EMBL/GenBank/DDBJ databases">
        <title>Sphingobacterium sp. M05W1-28.</title>
        <authorList>
            <person name="Cai H."/>
        </authorList>
    </citation>
    <scope>NUCLEOTIDE SEQUENCE [LARGE SCALE GENOMIC DNA]</scope>
    <source>
        <strain evidence="2 3">M05W1-28</strain>
    </source>
</reference>
<dbReference type="Proteomes" id="UP000282423">
    <property type="component" value="Unassembled WGS sequence"/>
</dbReference>
<name>A0A420VRJ0_9SPHI</name>
<dbReference type="AlphaFoldDB" id="A0A420VRJ0"/>
<dbReference type="RefSeq" id="WP_121126943.1">
    <property type="nucleotide sequence ID" value="NZ_RBWS01000025.1"/>
</dbReference>
<protein>
    <submittedName>
        <fullName evidence="2">Uncharacterized protein</fullName>
    </submittedName>
</protein>
<feature type="transmembrane region" description="Helical" evidence="1">
    <location>
        <begin position="5"/>
        <end position="23"/>
    </location>
</feature>
<keyword evidence="1" id="KW-1133">Transmembrane helix</keyword>
<comment type="caution">
    <text evidence="2">The sequence shown here is derived from an EMBL/GenBank/DDBJ whole genome shotgun (WGS) entry which is preliminary data.</text>
</comment>
<proteinExistence type="predicted"/>
<organism evidence="2 3">
    <name type="scientific">Sphingobacterium puteale</name>
    <dbReference type="NCBI Taxonomy" id="2420510"/>
    <lineage>
        <taxon>Bacteria</taxon>
        <taxon>Pseudomonadati</taxon>
        <taxon>Bacteroidota</taxon>
        <taxon>Sphingobacteriia</taxon>
        <taxon>Sphingobacteriales</taxon>
        <taxon>Sphingobacteriaceae</taxon>
        <taxon>Sphingobacterium</taxon>
    </lineage>
</organism>
<sequence length="158" mass="19138">MNVFLALFFTILIGLILLIFYQFTNKSKWVSWIFLSLLIPIFIFWLYLFNWRKPSKERVEALLGFCIEGDIQVLRDDYDDELRDYDLIYKIKLNNKAIRQIDNHLQQISTSSLNDSISKPNWVKENQIYYYNKTQSRLFYKVKIDIRAKTIEYQETQI</sequence>
<evidence type="ECO:0000313" key="2">
    <source>
        <dbReference type="EMBL" id="RKO68905.1"/>
    </source>
</evidence>
<keyword evidence="1" id="KW-0812">Transmembrane</keyword>
<keyword evidence="1" id="KW-0472">Membrane</keyword>
<keyword evidence="3" id="KW-1185">Reference proteome</keyword>
<evidence type="ECO:0000256" key="1">
    <source>
        <dbReference type="SAM" id="Phobius"/>
    </source>
</evidence>
<gene>
    <name evidence="2" type="ORF">D7322_25190</name>
</gene>
<evidence type="ECO:0000313" key="3">
    <source>
        <dbReference type="Proteomes" id="UP000282423"/>
    </source>
</evidence>